<dbReference type="Gene3D" id="3.40.630.30">
    <property type="match status" value="1"/>
</dbReference>
<dbReference type="OrthoDB" id="544277at2759"/>
<name>A0A8H7Q6Z3_9FUNG</name>
<dbReference type="CDD" id="cd04301">
    <property type="entry name" value="NAT_SF"/>
    <property type="match status" value="1"/>
</dbReference>
<dbReference type="Proteomes" id="UP000612746">
    <property type="component" value="Unassembled WGS sequence"/>
</dbReference>
<gene>
    <name evidence="2" type="ORF">INT44_003169</name>
</gene>
<dbReference type="InterPro" id="IPR016181">
    <property type="entry name" value="Acyl_CoA_acyltransferase"/>
</dbReference>
<comment type="caution">
    <text evidence="2">The sequence shown here is derived from an EMBL/GenBank/DDBJ whole genome shotgun (WGS) entry which is preliminary data.</text>
</comment>
<dbReference type="PANTHER" id="PTHR42791:SF1">
    <property type="entry name" value="N-ACETYLTRANSFERASE DOMAIN-CONTAINING PROTEIN"/>
    <property type="match status" value="1"/>
</dbReference>
<evidence type="ECO:0000313" key="3">
    <source>
        <dbReference type="Proteomes" id="UP000612746"/>
    </source>
</evidence>
<accession>A0A8H7Q6Z3</accession>
<dbReference type="PANTHER" id="PTHR42791">
    <property type="entry name" value="GNAT FAMILY ACETYLTRANSFERASE"/>
    <property type="match status" value="1"/>
</dbReference>
<evidence type="ECO:0000313" key="2">
    <source>
        <dbReference type="EMBL" id="KAG2186941.1"/>
    </source>
</evidence>
<dbReference type="Pfam" id="PF00583">
    <property type="entry name" value="Acetyltransf_1"/>
    <property type="match status" value="1"/>
</dbReference>
<dbReference type="SUPFAM" id="SSF55729">
    <property type="entry name" value="Acyl-CoA N-acyltransferases (Nat)"/>
    <property type="match status" value="1"/>
</dbReference>
<evidence type="ECO:0000259" key="1">
    <source>
        <dbReference type="PROSITE" id="PS51186"/>
    </source>
</evidence>
<reference evidence="2" key="1">
    <citation type="submission" date="2020-12" db="EMBL/GenBank/DDBJ databases">
        <title>Metabolic potential, ecology and presence of endohyphal bacteria is reflected in genomic diversity of Mucoromycotina.</title>
        <authorList>
            <person name="Muszewska A."/>
            <person name="Okrasinska A."/>
            <person name="Steczkiewicz K."/>
            <person name="Drgas O."/>
            <person name="Orlowska M."/>
            <person name="Perlinska-Lenart U."/>
            <person name="Aleksandrzak-Piekarczyk T."/>
            <person name="Szatraj K."/>
            <person name="Zielenkiewicz U."/>
            <person name="Pilsyk S."/>
            <person name="Malc E."/>
            <person name="Mieczkowski P."/>
            <person name="Kruszewska J.S."/>
            <person name="Biernat P."/>
            <person name="Pawlowska J."/>
        </authorList>
    </citation>
    <scope>NUCLEOTIDE SEQUENCE</scope>
    <source>
        <strain evidence="2">WA0000051536</strain>
    </source>
</reference>
<protein>
    <recommendedName>
        <fullName evidence="1">N-acetyltransferase domain-containing protein</fullName>
    </recommendedName>
</protein>
<dbReference type="AlphaFoldDB" id="A0A8H7Q6Z3"/>
<dbReference type="InterPro" id="IPR052523">
    <property type="entry name" value="Trichothecene_AcTrans"/>
</dbReference>
<organism evidence="2 3">
    <name type="scientific">Umbelopsis vinacea</name>
    <dbReference type="NCBI Taxonomy" id="44442"/>
    <lineage>
        <taxon>Eukaryota</taxon>
        <taxon>Fungi</taxon>
        <taxon>Fungi incertae sedis</taxon>
        <taxon>Mucoromycota</taxon>
        <taxon>Mucoromycotina</taxon>
        <taxon>Umbelopsidomycetes</taxon>
        <taxon>Umbelopsidales</taxon>
        <taxon>Umbelopsidaceae</taxon>
        <taxon>Umbelopsis</taxon>
    </lineage>
</organism>
<proteinExistence type="predicted"/>
<dbReference type="InterPro" id="IPR000182">
    <property type="entry name" value="GNAT_dom"/>
</dbReference>
<sequence>MTVRPTLPHSNTSNSRISRKITLNADAKHINVRPVIKGAINEAGHTLADAYANNPLLSWIVNPLKEESKQHDIRYLLFKAAVNSASLQSRDFAIQVDGCKGVCVWSTNQQQLSFAKILGWKITKMANLSVAMRINMTLQQFLDKSKKRIMKTEPHIYINYMGVLPQERNKGLGTALIQYVISKAEEAHLPIYIIVSDKTSVPFFEKLGFQVKEVAHFNDITSTMLVRPASTASAPPCQLKLKPGRRDSDDSL</sequence>
<keyword evidence="3" id="KW-1185">Reference proteome</keyword>
<feature type="domain" description="N-acetyltransferase" evidence="1">
    <location>
        <begin position="148"/>
        <end position="230"/>
    </location>
</feature>
<dbReference type="PROSITE" id="PS51186">
    <property type="entry name" value="GNAT"/>
    <property type="match status" value="1"/>
</dbReference>
<dbReference type="EMBL" id="JAEPRA010000004">
    <property type="protein sequence ID" value="KAG2186941.1"/>
    <property type="molecule type" value="Genomic_DNA"/>
</dbReference>
<dbReference type="GO" id="GO:0016747">
    <property type="term" value="F:acyltransferase activity, transferring groups other than amino-acyl groups"/>
    <property type="evidence" value="ECO:0007669"/>
    <property type="project" value="InterPro"/>
</dbReference>